<feature type="transmembrane region" description="Helical" evidence="1">
    <location>
        <begin position="249"/>
        <end position="268"/>
    </location>
</feature>
<feature type="transmembrane region" description="Helical" evidence="1">
    <location>
        <begin position="224"/>
        <end position="243"/>
    </location>
</feature>
<feature type="signal peptide" evidence="2">
    <location>
        <begin position="1"/>
        <end position="41"/>
    </location>
</feature>
<keyword evidence="2" id="KW-0732">Signal</keyword>
<dbReference type="Gene3D" id="2.60.40.2850">
    <property type="match status" value="1"/>
</dbReference>
<keyword evidence="1" id="KW-1133">Transmembrane helix</keyword>
<evidence type="ECO:0000313" key="3">
    <source>
        <dbReference type="EMBL" id="VNQ84546.1"/>
    </source>
</evidence>
<organism evidence="3">
    <name type="scientific">Streptococcus pneumoniae</name>
    <dbReference type="NCBI Taxonomy" id="1313"/>
    <lineage>
        <taxon>Bacteria</taxon>
        <taxon>Bacillati</taxon>
        <taxon>Bacillota</taxon>
        <taxon>Bacilli</taxon>
        <taxon>Lactobacillales</taxon>
        <taxon>Streptococcaceae</taxon>
        <taxon>Streptococcus</taxon>
    </lineage>
</organism>
<dbReference type="Pfam" id="PF07242">
    <property type="entry name" value="DUF1430"/>
    <property type="match status" value="1"/>
</dbReference>
<feature type="transmembrane region" description="Helical" evidence="1">
    <location>
        <begin position="180"/>
        <end position="203"/>
    </location>
</feature>
<reference evidence="3" key="1">
    <citation type="submission" date="2019-04" db="EMBL/GenBank/DDBJ databases">
        <authorList>
            <consortium name="Pathogen Informatics"/>
        </authorList>
    </citation>
    <scope>NUCLEOTIDE SEQUENCE</scope>
    <source>
        <strain evidence="3">GPSC51</strain>
    </source>
</reference>
<sequence>MLHCCSRCAFFERKNKMKTKKHRLLALALISSFTLLGAASAAVQYPDGGVWTYGEGSGGGWAFSNYYHGKKYHYSSLVSRWNSHSDKGEASAGKTSYAWIWTKWGEQVLVVFTPTSTGDSFISLSSWSINAGKQLFIKGYESGLELLKKAGIYEQVSYLKEGRSVYLTRYNEVQTETATLILGAIVGIASSLLLFYSVNLLYFEQFRRDILIKRISGLRFFETHAQYMVSQFASFVFGASLFILSSRDLVIGLLTLLVFLASAVLTLYRQAQKESRVSMTIMKGK</sequence>
<gene>
    <name evidence="3" type="ORF">SAMEA3206932_00923</name>
</gene>
<protein>
    <submittedName>
        <fullName evidence="3">Bacteriocin-associated integral membrane protein</fullName>
    </submittedName>
</protein>
<proteinExistence type="predicted"/>
<evidence type="ECO:0000256" key="2">
    <source>
        <dbReference type="SAM" id="SignalP"/>
    </source>
</evidence>
<keyword evidence="1" id="KW-0472">Membrane</keyword>
<dbReference type="NCBIfam" id="TIGR01654">
    <property type="entry name" value="bact_immun_7tm"/>
    <property type="match status" value="1"/>
</dbReference>
<accession>A0A4J2FW97</accession>
<dbReference type="EMBL" id="CAATIS010000004">
    <property type="protein sequence ID" value="VNQ84546.1"/>
    <property type="molecule type" value="Genomic_DNA"/>
</dbReference>
<dbReference type="AlphaFoldDB" id="A0A4J2FW97"/>
<dbReference type="InterPro" id="IPR006541">
    <property type="entry name" value="Bacteriocin_ass"/>
</dbReference>
<keyword evidence="1" id="KW-0812">Transmembrane</keyword>
<evidence type="ECO:0000256" key="1">
    <source>
        <dbReference type="SAM" id="Phobius"/>
    </source>
</evidence>
<dbReference type="NCBIfam" id="TIGR01653">
    <property type="entry name" value="lactococcin_972"/>
    <property type="match status" value="1"/>
</dbReference>
<feature type="chain" id="PRO_5026132362" evidence="2">
    <location>
        <begin position="42"/>
        <end position="285"/>
    </location>
</feature>
<dbReference type="Pfam" id="PF09683">
    <property type="entry name" value="Lactococcin_972"/>
    <property type="match status" value="1"/>
</dbReference>
<name>A0A4J2FW97_STREE</name>
<dbReference type="InterPro" id="IPR006540">
    <property type="entry name" value="Lactococcin_972"/>
</dbReference>